<dbReference type="Pfam" id="PF07195">
    <property type="entry name" value="FliD_C"/>
    <property type="match status" value="1"/>
</dbReference>
<keyword evidence="5" id="KW-0964">Secreted</keyword>
<name>A0ABP7ZI74_9MICO</name>
<dbReference type="PANTHER" id="PTHR30288">
    <property type="entry name" value="FLAGELLAR CAP/ASSEMBLY PROTEIN FLID"/>
    <property type="match status" value="1"/>
</dbReference>
<dbReference type="PANTHER" id="PTHR30288:SF0">
    <property type="entry name" value="FLAGELLAR HOOK-ASSOCIATED PROTEIN 2"/>
    <property type="match status" value="1"/>
</dbReference>
<comment type="similarity">
    <text evidence="1 5">Belongs to the FliD family.</text>
</comment>
<sequence>MTTPLTGLSSGLDTTSLIQSMMAAASQPKTLLDQQISTQQATVGDLQKLNSALASLAQLTDQFTGTKLAAFSVSSSQASLATGTAEPTAAPGQLSFTVDQLATRQVEVTGALSSWPTNPPTLTLVAADGTQTSITPSSNSLDSVVQAINAASAGITALKVQAGTDASGNALYRLQLSSSQTGANAAFTVLDGTGADIMGQPGSAVVSTAQDAQLTLWPGTAAAQTVTSATNAFTDLMPGVDVTVAQTSTDAVTLTVGQDLDAESQTASTLVSSVQSILSGIAQGTAVTSTTDASGNTTVTFGSFTADGTVRGAARDLTDAMTLDVNGVSPSSIGFNLAKDGTISFDQDTFEAAMADDPQGTTQLYNAIAARVNAVATQLSDPYSGTLTSEITSDNSSITAMQQKSDDMQTLLDQQQATLQQQFAYMETMMSQIQSQGSYVQSYIDALTSSSSSKSK</sequence>
<evidence type="ECO:0000256" key="1">
    <source>
        <dbReference type="ARBA" id="ARBA00009764"/>
    </source>
</evidence>
<dbReference type="RefSeq" id="WP_344790765.1">
    <property type="nucleotide sequence ID" value="NZ_BAABBV010000001.1"/>
</dbReference>
<feature type="domain" description="Flagellar hook-associated protein 2 C-terminal" evidence="7">
    <location>
        <begin position="209"/>
        <end position="435"/>
    </location>
</feature>
<reference evidence="8" key="1">
    <citation type="journal article" date="2014" name="Int. J. Syst. Evol. Microbiol.">
        <title>Complete genome of a new Firmicutes species belonging to the dominant human colonic microbiota ('Ruminococcus bicirculans') reveals two chromosomes and a selective capacity to utilize plant glucans.</title>
        <authorList>
            <consortium name="NISC Comparative Sequencing Program"/>
            <person name="Wegmann U."/>
            <person name="Louis P."/>
            <person name="Goesmann A."/>
            <person name="Henrissat B."/>
            <person name="Duncan S.H."/>
            <person name="Flint H.J."/>
        </authorList>
    </citation>
    <scope>NUCLEOTIDE SEQUENCE</scope>
    <source>
        <strain evidence="8">JCM 17590</strain>
    </source>
</reference>
<accession>A0ABP7ZI74</accession>
<dbReference type="InterPro" id="IPR003481">
    <property type="entry name" value="FliD_N"/>
</dbReference>
<keyword evidence="8" id="KW-0969">Cilium</keyword>
<dbReference type="EMBL" id="BAABBV010000001">
    <property type="protein sequence ID" value="GAA4158397.1"/>
    <property type="molecule type" value="Genomic_DNA"/>
</dbReference>
<protein>
    <recommendedName>
        <fullName evidence="5">Flagellar hook-associated protein 2</fullName>
        <shortName evidence="5">HAP2</shortName>
    </recommendedName>
    <alternativeName>
        <fullName evidence="5">Flagellar cap protein</fullName>
    </alternativeName>
</protein>
<dbReference type="InterPro" id="IPR040026">
    <property type="entry name" value="FliD"/>
</dbReference>
<evidence type="ECO:0000256" key="4">
    <source>
        <dbReference type="ARBA" id="ARBA00023143"/>
    </source>
</evidence>
<comment type="subunit">
    <text evidence="2 5">Homopentamer.</text>
</comment>
<feature type="domain" description="Flagellar hook-associated protein 2 N-terminal" evidence="6">
    <location>
        <begin position="10"/>
        <end position="105"/>
    </location>
</feature>
<evidence type="ECO:0000256" key="5">
    <source>
        <dbReference type="RuleBase" id="RU362066"/>
    </source>
</evidence>
<keyword evidence="4 5" id="KW-0975">Bacterial flagellum</keyword>
<evidence type="ECO:0000256" key="3">
    <source>
        <dbReference type="ARBA" id="ARBA00023054"/>
    </source>
</evidence>
<comment type="function">
    <text evidence="5">Required for morphogenesis and for the elongation of the flagellar filament by facilitating polymerization of the flagellin monomers at the tip of growing filament. Forms a capping structure, which prevents flagellin subunits (transported through the central channel of the flagellum) from leaking out without polymerization at the distal end.</text>
</comment>
<keyword evidence="8" id="KW-0966">Cell projection</keyword>
<evidence type="ECO:0000313" key="8">
    <source>
        <dbReference type="EMBL" id="GAA4158397.1"/>
    </source>
</evidence>
<gene>
    <name evidence="8" type="ORF">GCM10022286_11220</name>
</gene>
<comment type="subcellular location">
    <subcellularLocation>
        <location evidence="5">Secreted</location>
    </subcellularLocation>
    <subcellularLocation>
        <location evidence="5">Bacterial flagellum</location>
    </subcellularLocation>
</comment>
<keyword evidence="3" id="KW-0175">Coiled coil</keyword>
<proteinExistence type="inferred from homology"/>
<dbReference type="InterPro" id="IPR010809">
    <property type="entry name" value="FliD_C"/>
</dbReference>
<evidence type="ECO:0000256" key="2">
    <source>
        <dbReference type="ARBA" id="ARBA00011255"/>
    </source>
</evidence>
<keyword evidence="9" id="KW-1185">Reference proteome</keyword>
<dbReference type="Proteomes" id="UP001415169">
    <property type="component" value="Unassembled WGS sequence"/>
</dbReference>
<evidence type="ECO:0000259" key="6">
    <source>
        <dbReference type="Pfam" id="PF02465"/>
    </source>
</evidence>
<dbReference type="Pfam" id="PF02465">
    <property type="entry name" value="FliD_N"/>
    <property type="match status" value="1"/>
</dbReference>
<keyword evidence="8" id="KW-0282">Flagellum</keyword>
<comment type="caution">
    <text evidence="8">The sequence shown here is derived from an EMBL/GenBank/DDBJ whole genome shotgun (WGS) entry which is preliminary data.</text>
</comment>
<evidence type="ECO:0000313" key="9">
    <source>
        <dbReference type="Proteomes" id="UP001415169"/>
    </source>
</evidence>
<reference evidence="8" key="2">
    <citation type="submission" date="2023-12" db="EMBL/GenBank/DDBJ databases">
        <authorList>
            <person name="Sun Q."/>
            <person name="Inoue M."/>
        </authorList>
    </citation>
    <scope>NUCLEOTIDE SEQUENCE</scope>
    <source>
        <strain evidence="8">JCM 17590</strain>
    </source>
</reference>
<organism evidence="8 9">
    <name type="scientific">Gryllotalpicola daejeonensis</name>
    <dbReference type="NCBI Taxonomy" id="993087"/>
    <lineage>
        <taxon>Bacteria</taxon>
        <taxon>Bacillati</taxon>
        <taxon>Actinomycetota</taxon>
        <taxon>Actinomycetes</taxon>
        <taxon>Micrococcales</taxon>
        <taxon>Microbacteriaceae</taxon>
        <taxon>Gryllotalpicola</taxon>
    </lineage>
</organism>
<evidence type="ECO:0000259" key="7">
    <source>
        <dbReference type="Pfam" id="PF07195"/>
    </source>
</evidence>